<name>A0A914P7Y6_9BILA</name>
<evidence type="ECO:0000256" key="1">
    <source>
        <dbReference type="SAM" id="MobiDB-lite"/>
    </source>
</evidence>
<organism evidence="2 3">
    <name type="scientific">Panagrolaimus davidi</name>
    <dbReference type="NCBI Taxonomy" id="227884"/>
    <lineage>
        <taxon>Eukaryota</taxon>
        <taxon>Metazoa</taxon>
        <taxon>Ecdysozoa</taxon>
        <taxon>Nematoda</taxon>
        <taxon>Chromadorea</taxon>
        <taxon>Rhabditida</taxon>
        <taxon>Tylenchina</taxon>
        <taxon>Panagrolaimomorpha</taxon>
        <taxon>Panagrolaimoidea</taxon>
        <taxon>Panagrolaimidae</taxon>
        <taxon>Panagrolaimus</taxon>
    </lineage>
</organism>
<sequence>MNNGRWGNCLQKLWSRNATNISTCTFFSWNIDYPTTKTLEQWVRDQYQGNQDLIDLIYSSDGPGIGTAATNEYIFAQIYVDADYMPMISKSTYRRIGEHHFQWRFDPFFVSDRIKRIIVRYKRKTTCLHPYYFVLQTFEESLFVESCSRFQLLFGGYATSLRTLEEFPLPVIPPINESDYEPIKKEDIPIFNPKGYNESEFSTIAMPKEITYSTAMPTGMSYSITVSKEMPQPTTVPKKVSHSTTVPKEVSHSTTVSTDSTTVPSAISNTVPTGMSHPPTIMPTGMPPSSQDQSQVASAGITSPWLWLEKQMLEKYSKDNHYGFNWSLQTGNNIPLPYVCQIRACGSEFISGMSLAEDLLADVEEDGDEDMEDIMPKEEEDNE</sequence>
<feature type="region of interest" description="Disordered" evidence="1">
    <location>
        <begin position="232"/>
        <end position="276"/>
    </location>
</feature>
<dbReference type="WBParaSite" id="PDA_v2.g1413.t1">
    <property type="protein sequence ID" value="PDA_v2.g1413.t1"/>
    <property type="gene ID" value="PDA_v2.g1413"/>
</dbReference>
<proteinExistence type="predicted"/>
<accession>A0A914P7Y6</accession>
<dbReference type="AlphaFoldDB" id="A0A914P7Y6"/>
<protein>
    <submittedName>
        <fullName evidence="3">Uncharacterized protein</fullName>
    </submittedName>
</protein>
<evidence type="ECO:0000313" key="3">
    <source>
        <dbReference type="WBParaSite" id="PDA_v2.g1413.t1"/>
    </source>
</evidence>
<dbReference type="Proteomes" id="UP000887578">
    <property type="component" value="Unplaced"/>
</dbReference>
<reference evidence="3" key="1">
    <citation type="submission" date="2022-11" db="UniProtKB">
        <authorList>
            <consortium name="WormBaseParasite"/>
        </authorList>
    </citation>
    <scope>IDENTIFICATION</scope>
</reference>
<evidence type="ECO:0000313" key="2">
    <source>
        <dbReference type="Proteomes" id="UP000887578"/>
    </source>
</evidence>
<feature type="compositionally biased region" description="Low complexity" evidence="1">
    <location>
        <begin position="252"/>
        <end position="265"/>
    </location>
</feature>
<keyword evidence="2" id="KW-1185">Reference proteome</keyword>